<proteinExistence type="predicted"/>
<feature type="transmembrane region" description="Helical" evidence="1">
    <location>
        <begin position="49"/>
        <end position="70"/>
    </location>
</feature>
<dbReference type="RefSeq" id="WP_251914610.1">
    <property type="nucleotide sequence ID" value="NZ_JAMRXG010000010.1"/>
</dbReference>
<accession>A0A9X2E9L8</accession>
<dbReference type="EMBL" id="JAMRXG010000010">
    <property type="protein sequence ID" value="MCM6776299.1"/>
    <property type="molecule type" value="Genomic_DNA"/>
</dbReference>
<evidence type="ECO:0000313" key="2">
    <source>
        <dbReference type="EMBL" id="MCM6776299.1"/>
    </source>
</evidence>
<gene>
    <name evidence="2" type="ORF">NDR86_22695</name>
</gene>
<dbReference type="AlphaFoldDB" id="A0A9X2E9L8"/>
<comment type="caution">
    <text evidence="2">The sequence shown here is derived from an EMBL/GenBank/DDBJ whole genome shotgun (WGS) entry which is preliminary data.</text>
</comment>
<keyword evidence="3" id="KW-1185">Reference proteome</keyword>
<reference evidence="2" key="1">
    <citation type="submission" date="2022-06" db="EMBL/GenBank/DDBJ databases">
        <title>Novel species in genus nocardia.</title>
        <authorList>
            <person name="Li F."/>
        </authorList>
    </citation>
    <scope>NUCLEOTIDE SEQUENCE</scope>
    <source>
        <strain evidence="2">CDC141</strain>
    </source>
</reference>
<sequence length="76" mass="8206">MAVGDDKVILGDGLPADRAAFTVSAPGPEPESQDDVHSRSRMWTRKLLGGPRISTMLLVSVWVALFVLYLQVRPGG</sequence>
<evidence type="ECO:0000313" key="3">
    <source>
        <dbReference type="Proteomes" id="UP001139157"/>
    </source>
</evidence>
<name>A0A9X2E9L8_9NOCA</name>
<dbReference type="Proteomes" id="UP001139157">
    <property type="component" value="Unassembled WGS sequence"/>
</dbReference>
<keyword evidence="1" id="KW-0812">Transmembrane</keyword>
<keyword evidence="1" id="KW-1133">Transmembrane helix</keyword>
<organism evidence="2 3">
    <name type="scientific">Nocardia pulmonis</name>
    <dbReference type="NCBI Taxonomy" id="2951408"/>
    <lineage>
        <taxon>Bacteria</taxon>
        <taxon>Bacillati</taxon>
        <taxon>Actinomycetota</taxon>
        <taxon>Actinomycetes</taxon>
        <taxon>Mycobacteriales</taxon>
        <taxon>Nocardiaceae</taxon>
        <taxon>Nocardia</taxon>
    </lineage>
</organism>
<evidence type="ECO:0000256" key="1">
    <source>
        <dbReference type="SAM" id="Phobius"/>
    </source>
</evidence>
<keyword evidence="1" id="KW-0472">Membrane</keyword>
<protein>
    <submittedName>
        <fullName evidence="2">Uncharacterized protein</fullName>
    </submittedName>
</protein>